<protein>
    <submittedName>
        <fullName evidence="4">FxSxx-COOH system tetratricopeptide repeat protein</fullName>
    </submittedName>
</protein>
<dbReference type="InterPro" id="IPR011990">
    <property type="entry name" value="TPR-like_helical_dom_sf"/>
</dbReference>
<dbReference type="Pfam" id="PF25000">
    <property type="entry name" value="DUF7779"/>
    <property type="match status" value="1"/>
</dbReference>
<evidence type="ECO:0000313" key="5">
    <source>
        <dbReference type="Proteomes" id="UP001499930"/>
    </source>
</evidence>
<sequence>MSTPASPTTAGAGASTWQEAAELLWLAALVTAHAMDEEGFPASRSPSSQPPSPAADPVRATGDTAGPSPTAAADMPFGAVTSPSPPGPSIGGSDPGESGRLLVTGPRRRDLPRAMRAFRALVDSPFGEPELDEEATADQAAYDDLWLPVVRPPRERRLSLDIVIDDSRFALLQRETAETFAAAFEDVAAFRLIHRHLLDTDRADTNALRLRTGPHDRTGRPATVLSAPGGNGRRLIVVLTDGVGDAWHNGAAHRLLAHWGGHSAVCVVHLLPARLWERTGITPVRVELRAPGVAAATGDYHASPPSGTVPTPVIGTTRAQVTMWAGFVMGRLARWRAAVVPCPSDEDERPEPDDQRTDLSAEERVRVFRLRASSNAFELAVHLASVPLVSSVMRLVQRRLVPEATEADLAELLGSGLIRRVNASAGPFDIPYDFLDGVREELLRAGRRSDTAQVLLTAFEHLGPEMSELRVLYEVVVSPSGTRVPDLPPDLEPIVRPVASALEAMAGPYSAPARSLRAALHPEGPKNSGHAISSEQEGHVPAAYPHLVKEPQPHDPFGVTINMSSVKSAPARQANQPPPVWNVPQKNPNFTGRETVLNRLHERLSAGTTAVLPEALHGLGGVGKSQIAIEYCYIHQQDYDLIWWIPAERLTMVRQAFVDLAVHLDLNVTDPNVAVPAVREALRLGRPYGNWLLVFDNAEDVDEVRKFFPPNGPGKIMVTSRSRDWFDHATPLEVDVFTREESRELLRRRRPELTEADADAIAERLGDLPLAIEQAAVWLAETGMPVSEYLQLFDAERNELLHVEGAEVPVAAAWNVSFARLQESHPAALQLLRVCAFLAPEPIPRTLLASSRDLEGPAELLEALRDPIALGRAMRAINQYALAKMDYRNNTIALHRLVQRVVTSQLPEREASLLRHCGHLLLANADPQQPGNRTRWPEYQALFPHVIASRLEECPDPWARQLLLNLIDYLYLWGDNKGFLHLARRVVEAWGGSLGAEHDLTLAAELRLGRALRLRAEFEAAYRHHLHARDALLERLGPEHERTLEAQGYLGADLRYLGRFGEALEIDRKAYEALSRLFGPDDLLTLEQAHLLAIDYRLTGDPWRARDLDEETLRRKEEVMGSDALTTLSSRAALAIDEMECGRYQTAFELQKFHTGEMRRRYGNSHPGTMEGIALLSVMSRKAGHHEDALELSKEAISLFLARYGEKFQVTVAVSMNHAINLRHVGRIAESVELGRRARELYEEIFGPEHPNTPTADVNIAVSLRLAGQAEEARKLDQAALETLTRVLGPDHPRTLVCAINLASDLFALERYDEALERDRQTLERIRRVLRHDHPNTLTCAFNLSLDLRATGGTQEADELLASTLAGYRRTFGEGHPGFLDAVKGNRANCDIYPIGL</sequence>
<dbReference type="InterPro" id="IPR002182">
    <property type="entry name" value="NB-ARC"/>
</dbReference>
<organism evidence="4 5">
    <name type="scientific">Streptosporangium longisporum</name>
    <dbReference type="NCBI Taxonomy" id="46187"/>
    <lineage>
        <taxon>Bacteria</taxon>
        <taxon>Bacillati</taxon>
        <taxon>Actinomycetota</taxon>
        <taxon>Actinomycetes</taxon>
        <taxon>Streptosporangiales</taxon>
        <taxon>Streptosporangiaceae</taxon>
        <taxon>Streptosporangium</taxon>
    </lineage>
</organism>
<dbReference type="InterPro" id="IPR047738">
    <property type="entry name" value="SAV_2336-like_N"/>
</dbReference>
<feature type="region of interest" description="Disordered" evidence="1">
    <location>
        <begin position="37"/>
        <end position="105"/>
    </location>
</feature>
<name>A0ABN3Y510_9ACTN</name>
<dbReference type="RefSeq" id="WP_344895849.1">
    <property type="nucleotide sequence ID" value="NZ_BAAAWD010000007.1"/>
</dbReference>
<dbReference type="InterPro" id="IPR027417">
    <property type="entry name" value="P-loop_NTPase"/>
</dbReference>
<dbReference type="Proteomes" id="UP001499930">
    <property type="component" value="Unassembled WGS sequence"/>
</dbReference>
<dbReference type="Pfam" id="PF00931">
    <property type="entry name" value="NB-ARC"/>
    <property type="match status" value="1"/>
</dbReference>
<dbReference type="InterPro" id="IPR053137">
    <property type="entry name" value="NLR-like"/>
</dbReference>
<evidence type="ECO:0000259" key="2">
    <source>
        <dbReference type="Pfam" id="PF00931"/>
    </source>
</evidence>
<evidence type="ECO:0000313" key="4">
    <source>
        <dbReference type="EMBL" id="GAA3009592.1"/>
    </source>
</evidence>
<feature type="domain" description="NB-ARC" evidence="2">
    <location>
        <begin position="594"/>
        <end position="747"/>
    </location>
</feature>
<comment type="caution">
    <text evidence="4">The sequence shown here is derived from an EMBL/GenBank/DDBJ whole genome shotgun (WGS) entry which is preliminary data.</text>
</comment>
<feature type="domain" description="DUF7779" evidence="3">
    <location>
        <begin position="821"/>
        <end position="910"/>
    </location>
</feature>
<dbReference type="PANTHER" id="PTHR46082">
    <property type="entry name" value="ATP/GTP-BINDING PROTEIN-RELATED"/>
    <property type="match status" value="1"/>
</dbReference>
<dbReference type="Gene3D" id="1.25.40.10">
    <property type="entry name" value="Tetratricopeptide repeat domain"/>
    <property type="match status" value="3"/>
</dbReference>
<proteinExistence type="predicted"/>
<dbReference type="NCBIfam" id="NF040586">
    <property type="entry name" value="FxSxx_TPR"/>
    <property type="match status" value="1"/>
</dbReference>
<dbReference type="EMBL" id="BAAAWD010000007">
    <property type="protein sequence ID" value="GAA3009592.1"/>
    <property type="molecule type" value="Genomic_DNA"/>
</dbReference>
<evidence type="ECO:0000256" key="1">
    <source>
        <dbReference type="SAM" id="MobiDB-lite"/>
    </source>
</evidence>
<dbReference type="Pfam" id="PF13424">
    <property type="entry name" value="TPR_12"/>
    <property type="match status" value="2"/>
</dbReference>
<dbReference type="PANTHER" id="PTHR46082:SF6">
    <property type="entry name" value="AAA+ ATPASE DOMAIN-CONTAINING PROTEIN-RELATED"/>
    <property type="match status" value="1"/>
</dbReference>
<evidence type="ECO:0000259" key="3">
    <source>
        <dbReference type="Pfam" id="PF25000"/>
    </source>
</evidence>
<dbReference type="SUPFAM" id="SSF52540">
    <property type="entry name" value="P-loop containing nucleoside triphosphate hydrolases"/>
    <property type="match status" value="1"/>
</dbReference>
<dbReference type="Pfam" id="PF13374">
    <property type="entry name" value="TPR_10"/>
    <property type="match status" value="2"/>
</dbReference>
<dbReference type="SUPFAM" id="SSF48452">
    <property type="entry name" value="TPR-like"/>
    <property type="match status" value="3"/>
</dbReference>
<accession>A0ABN3Y510</accession>
<keyword evidence="5" id="KW-1185">Reference proteome</keyword>
<reference evidence="4 5" key="1">
    <citation type="journal article" date="2019" name="Int. J. Syst. Evol. Microbiol.">
        <title>The Global Catalogue of Microorganisms (GCM) 10K type strain sequencing project: providing services to taxonomists for standard genome sequencing and annotation.</title>
        <authorList>
            <consortium name="The Broad Institute Genomics Platform"/>
            <consortium name="The Broad Institute Genome Sequencing Center for Infectious Disease"/>
            <person name="Wu L."/>
            <person name="Ma J."/>
        </authorList>
    </citation>
    <scope>NUCLEOTIDE SEQUENCE [LARGE SCALE GENOMIC DNA]</scope>
    <source>
        <strain evidence="4 5">JCM 3106</strain>
    </source>
</reference>
<dbReference type="InterPro" id="IPR056681">
    <property type="entry name" value="DUF7779"/>
</dbReference>
<gene>
    <name evidence="4" type="primary">fxsT</name>
    <name evidence="4" type="ORF">GCM10017559_35120</name>
</gene>
<dbReference type="NCBIfam" id="NF041121">
    <property type="entry name" value="SAV_2336_NTERM"/>
    <property type="match status" value="1"/>
</dbReference>
<dbReference type="Gene3D" id="3.40.50.300">
    <property type="entry name" value="P-loop containing nucleotide triphosphate hydrolases"/>
    <property type="match status" value="1"/>
</dbReference>